<dbReference type="EMBL" id="JAAWWB010000021">
    <property type="protein sequence ID" value="KAG6755709.1"/>
    <property type="molecule type" value="Genomic_DNA"/>
</dbReference>
<proteinExistence type="predicted"/>
<dbReference type="Proteomes" id="UP000886885">
    <property type="component" value="Chromosome 11A"/>
</dbReference>
<accession>A0A8X8CJ84</accession>
<evidence type="ECO:0000313" key="2">
    <source>
        <dbReference type="Proteomes" id="UP000886885"/>
    </source>
</evidence>
<sequence>MISIFSVNARAEDDAVGQELHRQLDAAVNVIITGYGKEKDVARFGTTVSISCMGTALVRNVQIKRHGEHNLWKLETMVEL</sequence>
<keyword evidence="2" id="KW-1185">Reference proteome</keyword>
<evidence type="ECO:0000313" key="1">
    <source>
        <dbReference type="EMBL" id="KAG6755709.1"/>
    </source>
</evidence>
<organism evidence="1 2">
    <name type="scientific">Populus tomentosa</name>
    <name type="common">Chinese white poplar</name>
    <dbReference type="NCBI Taxonomy" id="118781"/>
    <lineage>
        <taxon>Eukaryota</taxon>
        <taxon>Viridiplantae</taxon>
        <taxon>Streptophyta</taxon>
        <taxon>Embryophyta</taxon>
        <taxon>Tracheophyta</taxon>
        <taxon>Spermatophyta</taxon>
        <taxon>Magnoliopsida</taxon>
        <taxon>eudicotyledons</taxon>
        <taxon>Gunneridae</taxon>
        <taxon>Pentapetalae</taxon>
        <taxon>rosids</taxon>
        <taxon>fabids</taxon>
        <taxon>Malpighiales</taxon>
        <taxon>Salicaceae</taxon>
        <taxon>Saliceae</taxon>
        <taxon>Populus</taxon>
    </lineage>
</organism>
<gene>
    <name evidence="1" type="ORF">POTOM_039111</name>
</gene>
<protein>
    <submittedName>
        <fullName evidence="1">Uncharacterized protein</fullName>
    </submittedName>
</protein>
<comment type="caution">
    <text evidence="1">The sequence shown here is derived from an EMBL/GenBank/DDBJ whole genome shotgun (WGS) entry which is preliminary data.</text>
</comment>
<reference evidence="1" key="1">
    <citation type="journal article" date="2020" name="bioRxiv">
        <title>Hybrid origin of Populus tomentosa Carr. identified through genome sequencing and phylogenomic analysis.</title>
        <authorList>
            <person name="An X."/>
            <person name="Gao K."/>
            <person name="Chen Z."/>
            <person name="Li J."/>
            <person name="Yang X."/>
            <person name="Yang X."/>
            <person name="Zhou J."/>
            <person name="Guo T."/>
            <person name="Zhao T."/>
            <person name="Huang S."/>
            <person name="Miao D."/>
            <person name="Khan W.U."/>
            <person name="Rao P."/>
            <person name="Ye M."/>
            <person name="Lei B."/>
            <person name="Liao W."/>
            <person name="Wang J."/>
            <person name="Ji L."/>
            <person name="Li Y."/>
            <person name="Guo B."/>
            <person name="Mustafa N.S."/>
            <person name="Li S."/>
            <person name="Yun Q."/>
            <person name="Keller S.R."/>
            <person name="Mao J."/>
            <person name="Zhang R."/>
            <person name="Strauss S.H."/>
        </authorList>
    </citation>
    <scope>NUCLEOTIDE SEQUENCE</scope>
    <source>
        <strain evidence="1">GM15</strain>
        <tissue evidence="1">Leaf</tissue>
    </source>
</reference>
<dbReference type="AlphaFoldDB" id="A0A8X8CJ84"/>
<name>A0A8X8CJ84_POPTO</name>